<keyword evidence="4 8" id="KW-0560">Oxidoreductase</keyword>
<keyword evidence="3 7" id="KW-0479">Metal-binding</keyword>
<dbReference type="GO" id="GO:0016705">
    <property type="term" value="F:oxidoreductase activity, acting on paired donors, with incorporation or reduction of molecular oxygen"/>
    <property type="evidence" value="ECO:0007669"/>
    <property type="project" value="InterPro"/>
</dbReference>
<keyword evidence="5 7" id="KW-0408">Iron</keyword>
<dbReference type="GO" id="GO:0004497">
    <property type="term" value="F:monooxygenase activity"/>
    <property type="evidence" value="ECO:0007669"/>
    <property type="project" value="UniProtKB-KW"/>
</dbReference>
<comment type="similarity">
    <text evidence="2 8">Belongs to the cytochrome P450 family.</text>
</comment>
<evidence type="ECO:0000313" key="10">
    <source>
        <dbReference type="Proteomes" id="UP001219525"/>
    </source>
</evidence>
<evidence type="ECO:0000313" key="9">
    <source>
        <dbReference type="EMBL" id="KAJ7203633.1"/>
    </source>
</evidence>
<sequence>MIGKNLYVLHTPFERCIYFGHIKNDFITWMVRESFKRNSEDETSVHALAYRLVLLNFAAITTTTIMSTNALLDIWSAPDSASIVAALRDEAQDVLAAHGGVWSKAAVAKLHRLDSAIRESSRVSGVGGTAMARRVRAASGITLPSGLVVPRNATLGVSMDGLHFDEAYYPGAHDFDAFRFSRAREAPHGEKAHGNEDLVTTSVHFLPFSHGIHACPGRFFAANNIKLILAHLLLNYDVQPFPARPPNISLGDISVVPVNATMRIRRRVKV</sequence>
<name>A0AAD6V873_9AGAR</name>
<comment type="caution">
    <text evidence="9">The sequence shown here is derived from an EMBL/GenBank/DDBJ whole genome shotgun (WGS) entry which is preliminary data.</text>
</comment>
<evidence type="ECO:0000256" key="5">
    <source>
        <dbReference type="ARBA" id="ARBA00023004"/>
    </source>
</evidence>
<gene>
    <name evidence="9" type="ORF">GGX14DRAFT_523458</name>
</gene>
<keyword evidence="7 8" id="KW-0349">Heme</keyword>
<dbReference type="AlphaFoldDB" id="A0AAD6V873"/>
<keyword evidence="10" id="KW-1185">Reference proteome</keyword>
<dbReference type="Gene3D" id="1.10.630.10">
    <property type="entry name" value="Cytochrome P450"/>
    <property type="match status" value="1"/>
</dbReference>
<dbReference type="CDD" id="cd11041">
    <property type="entry name" value="CYP503A1-like"/>
    <property type="match status" value="1"/>
</dbReference>
<dbReference type="Pfam" id="PF00067">
    <property type="entry name" value="p450"/>
    <property type="match status" value="1"/>
</dbReference>
<dbReference type="PANTHER" id="PTHR46206">
    <property type="entry name" value="CYTOCHROME P450"/>
    <property type="match status" value="1"/>
</dbReference>
<dbReference type="PRINTS" id="PR00465">
    <property type="entry name" value="EP450IV"/>
</dbReference>
<evidence type="ECO:0000256" key="2">
    <source>
        <dbReference type="ARBA" id="ARBA00010617"/>
    </source>
</evidence>
<evidence type="ECO:0000256" key="1">
    <source>
        <dbReference type="ARBA" id="ARBA00001971"/>
    </source>
</evidence>
<evidence type="ECO:0000256" key="4">
    <source>
        <dbReference type="ARBA" id="ARBA00023002"/>
    </source>
</evidence>
<organism evidence="9 10">
    <name type="scientific">Mycena pura</name>
    <dbReference type="NCBI Taxonomy" id="153505"/>
    <lineage>
        <taxon>Eukaryota</taxon>
        <taxon>Fungi</taxon>
        <taxon>Dikarya</taxon>
        <taxon>Basidiomycota</taxon>
        <taxon>Agaricomycotina</taxon>
        <taxon>Agaricomycetes</taxon>
        <taxon>Agaricomycetidae</taxon>
        <taxon>Agaricales</taxon>
        <taxon>Marasmiineae</taxon>
        <taxon>Mycenaceae</taxon>
        <taxon>Mycena</taxon>
    </lineage>
</organism>
<evidence type="ECO:0000256" key="8">
    <source>
        <dbReference type="RuleBase" id="RU000461"/>
    </source>
</evidence>
<evidence type="ECO:0000256" key="3">
    <source>
        <dbReference type="ARBA" id="ARBA00022723"/>
    </source>
</evidence>
<keyword evidence="6 8" id="KW-0503">Monooxygenase</keyword>
<dbReference type="InterPro" id="IPR036396">
    <property type="entry name" value="Cyt_P450_sf"/>
</dbReference>
<dbReference type="Proteomes" id="UP001219525">
    <property type="component" value="Unassembled WGS sequence"/>
</dbReference>
<dbReference type="InterPro" id="IPR017972">
    <property type="entry name" value="Cyt_P450_CS"/>
</dbReference>
<dbReference type="InterPro" id="IPR002403">
    <property type="entry name" value="Cyt_P450_E_grp-IV"/>
</dbReference>
<evidence type="ECO:0000256" key="6">
    <source>
        <dbReference type="ARBA" id="ARBA00023033"/>
    </source>
</evidence>
<dbReference type="InterPro" id="IPR001128">
    <property type="entry name" value="Cyt_P450"/>
</dbReference>
<dbReference type="PANTHER" id="PTHR46206:SF1">
    <property type="entry name" value="P450, PUTATIVE (EUROFUNG)-RELATED"/>
    <property type="match status" value="1"/>
</dbReference>
<accession>A0AAD6V873</accession>
<evidence type="ECO:0000256" key="7">
    <source>
        <dbReference type="PIRSR" id="PIRSR602403-1"/>
    </source>
</evidence>
<protein>
    <submittedName>
        <fullName evidence="9">Cytochrome P450</fullName>
    </submittedName>
</protein>
<proteinExistence type="inferred from homology"/>
<reference evidence="9" key="1">
    <citation type="submission" date="2023-03" db="EMBL/GenBank/DDBJ databases">
        <title>Massive genome expansion in bonnet fungi (Mycena s.s.) driven by repeated elements and novel gene families across ecological guilds.</title>
        <authorList>
            <consortium name="Lawrence Berkeley National Laboratory"/>
            <person name="Harder C.B."/>
            <person name="Miyauchi S."/>
            <person name="Viragh M."/>
            <person name="Kuo A."/>
            <person name="Thoen E."/>
            <person name="Andreopoulos B."/>
            <person name="Lu D."/>
            <person name="Skrede I."/>
            <person name="Drula E."/>
            <person name="Henrissat B."/>
            <person name="Morin E."/>
            <person name="Kohler A."/>
            <person name="Barry K."/>
            <person name="LaButti K."/>
            <person name="Morin E."/>
            <person name="Salamov A."/>
            <person name="Lipzen A."/>
            <person name="Mereny Z."/>
            <person name="Hegedus B."/>
            <person name="Baldrian P."/>
            <person name="Stursova M."/>
            <person name="Weitz H."/>
            <person name="Taylor A."/>
            <person name="Grigoriev I.V."/>
            <person name="Nagy L.G."/>
            <person name="Martin F."/>
            <person name="Kauserud H."/>
        </authorList>
    </citation>
    <scope>NUCLEOTIDE SEQUENCE</scope>
    <source>
        <strain evidence="9">9144</strain>
    </source>
</reference>
<dbReference type="GO" id="GO:0020037">
    <property type="term" value="F:heme binding"/>
    <property type="evidence" value="ECO:0007669"/>
    <property type="project" value="InterPro"/>
</dbReference>
<dbReference type="SUPFAM" id="SSF48264">
    <property type="entry name" value="Cytochrome P450"/>
    <property type="match status" value="1"/>
</dbReference>
<feature type="binding site" description="axial binding residue" evidence="7">
    <location>
        <position position="215"/>
    </location>
    <ligand>
        <name>heme</name>
        <dbReference type="ChEBI" id="CHEBI:30413"/>
    </ligand>
    <ligandPart>
        <name>Fe</name>
        <dbReference type="ChEBI" id="CHEBI:18248"/>
    </ligandPart>
</feature>
<dbReference type="EMBL" id="JARJCW010000050">
    <property type="protein sequence ID" value="KAJ7203633.1"/>
    <property type="molecule type" value="Genomic_DNA"/>
</dbReference>
<dbReference type="PROSITE" id="PS00086">
    <property type="entry name" value="CYTOCHROME_P450"/>
    <property type="match status" value="1"/>
</dbReference>
<comment type="cofactor">
    <cofactor evidence="1 7">
        <name>heme</name>
        <dbReference type="ChEBI" id="CHEBI:30413"/>
    </cofactor>
</comment>
<dbReference type="GO" id="GO:0005506">
    <property type="term" value="F:iron ion binding"/>
    <property type="evidence" value="ECO:0007669"/>
    <property type="project" value="InterPro"/>
</dbReference>